<dbReference type="PROSITE" id="PS01117">
    <property type="entry name" value="HTH_MARR_1"/>
    <property type="match status" value="1"/>
</dbReference>
<gene>
    <name evidence="5" type="ORF">C1877_12300</name>
</gene>
<sequence>MSARGPAACGGVLGEGLYSGRSSGEGGSAVPGVRVCRLLDNLLLRWQNENTSRKEVLMVKGEASGGEFEGAYWEFLDAAKDAFSADWWQSALMDCSKNEMLALVHVYRTGETSMSRLAEYVGVPLNTATGIVNRLEKRGLVQRWRSVQDKRVMVVRITEQGRAQVASVVDAVGSMMGRVFEGFSDEERRVFLKALGRIPALLAQEAGERGEAATGKSAARRIAIE</sequence>
<dbReference type="GO" id="GO:0003677">
    <property type="term" value="F:DNA binding"/>
    <property type="evidence" value="ECO:0007669"/>
    <property type="project" value="UniProtKB-KW"/>
</dbReference>
<reference evidence="5 6" key="1">
    <citation type="journal article" date="2018" name="Elife">
        <title>Discovery and characterization of a prevalent human gut bacterial enzyme sufficient for the inactivation of a family of plant toxins.</title>
        <authorList>
            <person name="Koppel N."/>
            <person name="Bisanz J.E."/>
            <person name="Pandelia M.E."/>
            <person name="Turnbaugh P.J."/>
            <person name="Balskus E.P."/>
        </authorList>
    </citation>
    <scope>NUCLEOTIDE SEQUENCE [LARGE SCALE GENOMIC DNA]</scope>
    <source>
        <strain evidence="5 6">3C</strain>
    </source>
</reference>
<accession>A0A369LWV1</accession>
<evidence type="ECO:0000259" key="4">
    <source>
        <dbReference type="PROSITE" id="PS50995"/>
    </source>
</evidence>
<comment type="caution">
    <text evidence="5">The sequence shown here is derived from an EMBL/GenBank/DDBJ whole genome shotgun (WGS) entry which is preliminary data.</text>
</comment>
<dbReference type="OrthoDB" id="9806864at2"/>
<dbReference type="InterPro" id="IPR036390">
    <property type="entry name" value="WH_DNA-bd_sf"/>
</dbReference>
<dbReference type="SUPFAM" id="SSF46785">
    <property type="entry name" value="Winged helix' DNA-binding domain"/>
    <property type="match status" value="1"/>
</dbReference>
<dbReference type="PRINTS" id="PR00598">
    <property type="entry name" value="HTHMARR"/>
</dbReference>
<dbReference type="Pfam" id="PF01047">
    <property type="entry name" value="MarR"/>
    <property type="match status" value="1"/>
</dbReference>
<evidence type="ECO:0000256" key="1">
    <source>
        <dbReference type="ARBA" id="ARBA00023015"/>
    </source>
</evidence>
<keyword evidence="1" id="KW-0805">Transcription regulation</keyword>
<dbReference type="GO" id="GO:0003700">
    <property type="term" value="F:DNA-binding transcription factor activity"/>
    <property type="evidence" value="ECO:0007669"/>
    <property type="project" value="InterPro"/>
</dbReference>
<keyword evidence="6" id="KW-1185">Reference proteome</keyword>
<dbReference type="InterPro" id="IPR000835">
    <property type="entry name" value="HTH_MarR-typ"/>
</dbReference>
<dbReference type="PROSITE" id="PS50995">
    <property type="entry name" value="HTH_MARR_2"/>
    <property type="match status" value="1"/>
</dbReference>
<dbReference type="AlphaFoldDB" id="A0A369LWV1"/>
<feature type="domain" description="HTH marR-type" evidence="4">
    <location>
        <begin position="69"/>
        <end position="200"/>
    </location>
</feature>
<evidence type="ECO:0000256" key="3">
    <source>
        <dbReference type="ARBA" id="ARBA00023163"/>
    </source>
</evidence>
<dbReference type="PANTHER" id="PTHR42756">
    <property type="entry name" value="TRANSCRIPTIONAL REGULATOR, MARR"/>
    <property type="match status" value="1"/>
</dbReference>
<evidence type="ECO:0000313" key="5">
    <source>
        <dbReference type="EMBL" id="RDB63632.1"/>
    </source>
</evidence>
<name>A0A369LWV1_9ACTN</name>
<keyword evidence="2" id="KW-0238">DNA-binding</keyword>
<protein>
    <recommendedName>
        <fullName evidence="4">HTH marR-type domain-containing protein</fullName>
    </recommendedName>
</protein>
<evidence type="ECO:0000256" key="2">
    <source>
        <dbReference type="ARBA" id="ARBA00023125"/>
    </source>
</evidence>
<dbReference type="InterPro" id="IPR036388">
    <property type="entry name" value="WH-like_DNA-bd_sf"/>
</dbReference>
<keyword evidence="3" id="KW-0804">Transcription</keyword>
<dbReference type="EMBL" id="PPTS01000007">
    <property type="protein sequence ID" value="RDB63632.1"/>
    <property type="molecule type" value="Genomic_DNA"/>
</dbReference>
<dbReference type="Proteomes" id="UP000254000">
    <property type="component" value="Unassembled WGS sequence"/>
</dbReference>
<evidence type="ECO:0000313" key="6">
    <source>
        <dbReference type="Proteomes" id="UP000254000"/>
    </source>
</evidence>
<organism evidence="5 6">
    <name type="scientific">Gordonibacter pamelaeae</name>
    <dbReference type="NCBI Taxonomy" id="471189"/>
    <lineage>
        <taxon>Bacteria</taxon>
        <taxon>Bacillati</taxon>
        <taxon>Actinomycetota</taxon>
        <taxon>Coriobacteriia</taxon>
        <taxon>Eggerthellales</taxon>
        <taxon>Eggerthellaceae</taxon>
        <taxon>Gordonibacter</taxon>
    </lineage>
</organism>
<dbReference type="PANTHER" id="PTHR42756:SF1">
    <property type="entry name" value="TRANSCRIPTIONAL REPRESSOR OF EMRAB OPERON"/>
    <property type="match status" value="1"/>
</dbReference>
<proteinExistence type="predicted"/>
<dbReference type="SMART" id="SM00347">
    <property type="entry name" value="HTH_MARR"/>
    <property type="match status" value="1"/>
</dbReference>
<dbReference type="Gene3D" id="1.10.10.10">
    <property type="entry name" value="Winged helix-like DNA-binding domain superfamily/Winged helix DNA-binding domain"/>
    <property type="match status" value="1"/>
</dbReference>
<dbReference type="InterPro" id="IPR023187">
    <property type="entry name" value="Tscrpt_reg_MarR-type_CS"/>
</dbReference>